<evidence type="ECO:0000313" key="9">
    <source>
        <dbReference type="EMBL" id="GBF92159.1"/>
    </source>
</evidence>
<keyword evidence="5" id="KW-0560">Oxidoreductase</keyword>
<evidence type="ECO:0000256" key="3">
    <source>
        <dbReference type="ARBA" id="ARBA00022723"/>
    </source>
</evidence>
<keyword evidence="10" id="KW-1185">Reference proteome</keyword>
<feature type="domain" description="Prolyl 4-hydroxylase alpha subunit" evidence="8">
    <location>
        <begin position="33"/>
        <end position="270"/>
    </location>
</feature>
<keyword evidence="4" id="KW-0223">Dioxygenase</keyword>
<comment type="subcellular location">
    <subcellularLocation>
        <location evidence="2">Endoplasmic reticulum membrane</location>
        <topology evidence="2">Single-pass type II membrane protein</topology>
    </subcellularLocation>
</comment>
<evidence type="ECO:0000256" key="7">
    <source>
        <dbReference type="ARBA" id="ARBA00049169"/>
    </source>
</evidence>
<proteinExistence type="predicted"/>
<dbReference type="GO" id="GO:0004656">
    <property type="term" value="F:procollagen-proline 4-dioxygenase activity"/>
    <property type="evidence" value="ECO:0007669"/>
    <property type="project" value="UniProtKB-EC"/>
</dbReference>
<keyword evidence="6" id="KW-0408">Iron</keyword>
<dbReference type="AlphaFoldDB" id="A0A2V0NXU3"/>
<evidence type="ECO:0000259" key="8">
    <source>
        <dbReference type="SMART" id="SM00702"/>
    </source>
</evidence>
<dbReference type="InterPro" id="IPR045054">
    <property type="entry name" value="P4HA-like"/>
</dbReference>
<organism evidence="9 10">
    <name type="scientific">Raphidocelis subcapitata</name>
    <dbReference type="NCBI Taxonomy" id="307507"/>
    <lineage>
        <taxon>Eukaryota</taxon>
        <taxon>Viridiplantae</taxon>
        <taxon>Chlorophyta</taxon>
        <taxon>core chlorophytes</taxon>
        <taxon>Chlorophyceae</taxon>
        <taxon>CS clade</taxon>
        <taxon>Sphaeropleales</taxon>
        <taxon>Selenastraceae</taxon>
        <taxon>Raphidocelis</taxon>
    </lineage>
</organism>
<evidence type="ECO:0000313" key="10">
    <source>
        <dbReference type="Proteomes" id="UP000247498"/>
    </source>
</evidence>
<dbReference type="GO" id="GO:0031418">
    <property type="term" value="F:L-ascorbic acid binding"/>
    <property type="evidence" value="ECO:0007669"/>
    <property type="project" value="InterPro"/>
</dbReference>
<dbReference type="GO" id="GO:0005789">
    <property type="term" value="C:endoplasmic reticulum membrane"/>
    <property type="evidence" value="ECO:0007669"/>
    <property type="project" value="UniProtKB-SubCell"/>
</dbReference>
<comment type="catalytic activity">
    <reaction evidence="7">
        <text>L-prolyl-[collagen] + 2-oxoglutarate + O2 = trans-4-hydroxy-L-prolyl-[collagen] + succinate + CO2</text>
        <dbReference type="Rhea" id="RHEA:18945"/>
        <dbReference type="Rhea" id="RHEA-COMP:11676"/>
        <dbReference type="Rhea" id="RHEA-COMP:11680"/>
        <dbReference type="ChEBI" id="CHEBI:15379"/>
        <dbReference type="ChEBI" id="CHEBI:16526"/>
        <dbReference type="ChEBI" id="CHEBI:16810"/>
        <dbReference type="ChEBI" id="CHEBI:30031"/>
        <dbReference type="ChEBI" id="CHEBI:50342"/>
        <dbReference type="ChEBI" id="CHEBI:61965"/>
        <dbReference type="EC" id="1.14.11.2"/>
    </reaction>
</comment>
<protein>
    <submittedName>
        <fullName evidence="9">2-oxoglutarate and Fe(II)-dependent oxygenase</fullName>
    </submittedName>
</protein>
<comment type="caution">
    <text evidence="9">The sequence shown here is derived from an EMBL/GenBank/DDBJ whole genome shotgun (WGS) entry which is preliminary data.</text>
</comment>
<evidence type="ECO:0000256" key="4">
    <source>
        <dbReference type="ARBA" id="ARBA00022964"/>
    </source>
</evidence>
<dbReference type="GO" id="GO:0005506">
    <property type="term" value="F:iron ion binding"/>
    <property type="evidence" value="ECO:0007669"/>
    <property type="project" value="InterPro"/>
</dbReference>
<dbReference type="PANTHER" id="PTHR10869">
    <property type="entry name" value="PROLYL 4-HYDROXYLASE ALPHA SUBUNIT"/>
    <property type="match status" value="1"/>
</dbReference>
<evidence type="ECO:0000256" key="5">
    <source>
        <dbReference type="ARBA" id="ARBA00023002"/>
    </source>
</evidence>
<reference evidence="9 10" key="1">
    <citation type="journal article" date="2018" name="Sci. Rep.">
        <title>Raphidocelis subcapitata (=Pseudokirchneriella subcapitata) provides an insight into genome evolution and environmental adaptations in the Sphaeropleales.</title>
        <authorList>
            <person name="Suzuki S."/>
            <person name="Yamaguchi H."/>
            <person name="Nakajima N."/>
            <person name="Kawachi M."/>
        </authorList>
    </citation>
    <scope>NUCLEOTIDE SEQUENCE [LARGE SCALE GENOMIC DNA]</scope>
    <source>
        <strain evidence="9 10">NIES-35</strain>
    </source>
</reference>
<dbReference type="InParanoid" id="A0A2V0NXU3"/>
<dbReference type="EMBL" id="BDRX01000029">
    <property type="protein sequence ID" value="GBF92159.1"/>
    <property type="molecule type" value="Genomic_DNA"/>
</dbReference>
<name>A0A2V0NXU3_9CHLO</name>
<dbReference type="InterPro" id="IPR006620">
    <property type="entry name" value="Pro_4_hyd_alph"/>
</dbReference>
<comment type="cofactor">
    <cofactor evidence="1">
        <name>L-ascorbate</name>
        <dbReference type="ChEBI" id="CHEBI:38290"/>
    </cofactor>
</comment>
<dbReference type="PANTHER" id="PTHR10869:SF236">
    <property type="entry name" value="PROLYL 4-HYDROXYLASE ALPHA SUBUNIT DOMAIN-CONTAINING PROTEIN"/>
    <property type="match status" value="1"/>
</dbReference>
<dbReference type="FunCoup" id="A0A2V0NXU3">
    <property type="interactions" value="663"/>
</dbReference>
<sequence length="274" mass="27958">MGRSAGGQQAAAAGAWPKISRKAGLKAERLLGDQLMLVPGVLTVSEAQALIDAAERAGFSHQGSRGAAYGEAFRDNDRIQFPDAALAAQLWDNGGLAPLFDGISVDGERAVGLNDNIRLYRYRAGQKFGKHIDDSVEVGPGRATRYTLLVYLSGQDPSSSASSGSGAGDGARAAAAAPAAAAAAAGGRPKRAPAGKHAAAAPPPPPCACAVQPLQGGQTIFYGDRGRVLASVAPRPGLALLHLHGEDRCMEHEAAAVAAGTKYVLRSDVVFSAA</sequence>
<dbReference type="SMART" id="SM00702">
    <property type="entry name" value="P4Hc"/>
    <property type="match status" value="1"/>
</dbReference>
<dbReference type="Proteomes" id="UP000247498">
    <property type="component" value="Unassembled WGS sequence"/>
</dbReference>
<evidence type="ECO:0000256" key="6">
    <source>
        <dbReference type="ARBA" id="ARBA00023004"/>
    </source>
</evidence>
<gene>
    <name evidence="9" type="ORF">Rsub_04506</name>
</gene>
<evidence type="ECO:0000256" key="2">
    <source>
        <dbReference type="ARBA" id="ARBA00004648"/>
    </source>
</evidence>
<accession>A0A2V0NXU3</accession>
<evidence type="ECO:0000256" key="1">
    <source>
        <dbReference type="ARBA" id="ARBA00001961"/>
    </source>
</evidence>
<dbReference type="OrthoDB" id="69177at2759"/>
<dbReference type="Gene3D" id="2.60.120.620">
    <property type="entry name" value="q2cbj1_9rhob like domain"/>
    <property type="match status" value="1"/>
</dbReference>
<keyword evidence="3" id="KW-0479">Metal-binding</keyword>